<dbReference type="InterPro" id="IPR006694">
    <property type="entry name" value="Fatty_acid_hydroxylase"/>
</dbReference>
<evidence type="ECO:0000259" key="6">
    <source>
        <dbReference type="Pfam" id="PF04116"/>
    </source>
</evidence>
<keyword evidence="8" id="KW-1185">Reference proteome</keyword>
<comment type="subcellular location">
    <subcellularLocation>
        <location evidence="1">Membrane</location>
    </subcellularLocation>
</comment>
<keyword evidence="3 5" id="KW-1133">Transmembrane helix</keyword>
<evidence type="ECO:0000256" key="2">
    <source>
        <dbReference type="ARBA" id="ARBA00022692"/>
    </source>
</evidence>
<proteinExistence type="predicted"/>
<dbReference type="GO" id="GO:0016491">
    <property type="term" value="F:oxidoreductase activity"/>
    <property type="evidence" value="ECO:0007669"/>
    <property type="project" value="InterPro"/>
</dbReference>
<dbReference type="GO" id="GO:0005506">
    <property type="term" value="F:iron ion binding"/>
    <property type="evidence" value="ECO:0007669"/>
    <property type="project" value="InterPro"/>
</dbReference>
<reference evidence="7" key="2">
    <citation type="journal article" date="2023" name="Microbiol Resour">
        <title>Decontamination and Annotation of the Draft Genome Sequence of the Oomycete Lagenidium giganteum ARSEF 373.</title>
        <authorList>
            <person name="Morgan W.R."/>
            <person name="Tartar A."/>
        </authorList>
    </citation>
    <scope>NUCLEOTIDE SEQUENCE</scope>
    <source>
        <strain evidence="7">ARSEF 373</strain>
    </source>
</reference>
<feature type="transmembrane region" description="Helical" evidence="5">
    <location>
        <begin position="30"/>
        <end position="56"/>
    </location>
</feature>
<keyword evidence="2 5" id="KW-0812">Transmembrane</keyword>
<dbReference type="PANTHER" id="PTHR11863">
    <property type="entry name" value="STEROL DESATURASE"/>
    <property type="match status" value="1"/>
</dbReference>
<evidence type="ECO:0000313" key="7">
    <source>
        <dbReference type="EMBL" id="DBA03113.1"/>
    </source>
</evidence>
<accession>A0AAV2Z807</accession>
<dbReference type="Pfam" id="PF04116">
    <property type="entry name" value="FA_hydroxylase"/>
    <property type="match status" value="1"/>
</dbReference>
<dbReference type="Proteomes" id="UP001146120">
    <property type="component" value="Unassembled WGS sequence"/>
</dbReference>
<evidence type="ECO:0000256" key="1">
    <source>
        <dbReference type="ARBA" id="ARBA00004370"/>
    </source>
</evidence>
<dbReference type="AlphaFoldDB" id="A0AAV2Z807"/>
<evidence type="ECO:0000313" key="8">
    <source>
        <dbReference type="Proteomes" id="UP001146120"/>
    </source>
</evidence>
<feature type="domain" description="Fatty acid hydroxylase" evidence="6">
    <location>
        <begin position="122"/>
        <end position="246"/>
    </location>
</feature>
<dbReference type="InterPro" id="IPR050307">
    <property type="entry name" value="Sterol_Desaturase_Related"/>
</dbReference>
<protein>
    <recommendedName>
        <fullName evidence="6">Fatty acid hydroxylase domain-containing protein</fullName>
    </recommendedName>
</protein>
<comment type="caution">
    <text evidence="7">The sequence shown here is derived from an EMBL/GenBank/DDBJ whole genome shotgun (WGS) entry which is preliminary data.</text>
</comment>
<dbReference type="GO" id="GO:0016020">
    <property type="term" value="C:membrane"/>
    <property type="evidence" value="ECO:0007669"/>
    <property type="project" value="UniProtKB-SubCell"/>
</dbReference>
<reference evidence="7" key="1">
    <citation type="submission" date="2022-11" db="EMBL/GenBank/DDBJ databases">
        <authorList>
            <person name="Morgan W.R."/>
            <person name="Tartar A."/>
        </authorList>
    </citation>
    <scope>NUCLEOTIDE SEQUENCE</scope>
    <source>
        <strain evidence="7">ARSEF 373</strain>
    </source>
</reference>
<evidence type="ECO:0000256" key="4">
    <source>
        <dbReference type="ARBA" id="ARBA00023136"/>
    </source>
</evidence>
<organism evidence="7 8">
    <name type="scientific">Lagenidium giganteum</name>
    <dbReference type="NCBI Taxonomy" id="4803"/>
    <lineage>
        <taxon>Eukaryota</taxon>
        <taxon>Sar</taxon>
        <taxon>Stramenopiles</taxon>
        <taxon>Oomycota</taxon>
        <taxon>Peronosporomycetes</taxon>
        <taxon>Pythiales</taxon>
        <taxon>Pythiaceae</taxon>
    </lineage>
</organism>
<feature type="transmembrane region" description="Helical" evidence="5">
    <location>
        <begin position="76"/>
        <end position="93"/>
    </location>
</feature>
<sequence>MDVVLELADQYMLDTLYPASWPREDFSRQLLSVSTLTLLGGYALYLVGASLSYVFLFDKRSMKHPRFLQNQVQLEIAYAMKSIPVMMVLNIPFFMAEVRGHSQLYAQVEDFGWMYLAVSVPMFLLFTDMLIYWFHRWLHHRLVYATIHKPHHKWIIPTPFASHAFHPIDGFIQGLPYHLFVLIFPMHRVLFLAMYMAVNFWTISIHDGYHVAHNQWLNGAAHHTVHHEEFVFNYGQYFTLWDRLSGSYKEPSKEPEPSPMKLAKKVN</sequence>
<evidence type="ECO:0000256" key="3">
    <source>
        <dbReference type="ARBA" id="ARBA00022989"/>
    </source>
</evidence>
<keyword evidence="4 5" id="KW-0472">Membrane</keyword>
<dbReference type="EMBL" id="DAKRPA010000023">
    <property type="protein sequence ID" value="DBA03113.1"/>
    <property type="molecule type" value="Genomic_DNA"/>
</dbReference>
<dbReference type="GO" id="GO:0008610">
    <property type="term" value="P:lipid biosynthetic process"/>
    <property type="evidence" value="ECO:0007669"/>
    <property type="project" value="InterPro"/>
</dbReference>
<name>A0AAV2Z807_9STRA</name>
<feature type="transmembrane region" description="Helical" evidence="5">
    <location>
        <begin position="113"/>
        <end position="134"/>
    </location>
</feature>
<evidence type="ECO:0000256" key="5">
    <source>
        <dbReference type="SAM" id="Phobius"/>
    </source>
</evidence>
<gene>
    <name evidence="7" type="ORF">N0F65_003360</name>
</gene>